<keyword evidence="12" id="KW-0653">Protein transport</keyword>
<dbReference type="Pfam" id="PF09311">
    <property type="entry name" value="Rab5-bind"/>
    <property type="match status" value="1"/>
</dbReference>
<evidence type="ECO:0000256" key="6">
    <source>
        <dbReference type="ARBA" id="ARBA00022448"/>
    </source>
</evidence>
<evidence type="ECO:0000259" key="19">
    <source>
        <dbReference type="Pfam" id="PF03528"/>
    </source>
</evidence>
<dbReference type="InterPro" id="IPR015390">
    <property type="entry name" value="Rabaptin_Rab5-bd_dom"/>
</dbReference>
<reference evidence="21" key="2">
    <citation type="submission" date="2025-09" db="UniProtKB">
        <authorList>
            <consortium name="Ensembl"/>
        </authorList>
    </citation>
    <scope>IDENTIFICATION</scope>
</reference>
<comment type="function">
    <text evidence="16">Plays a role in membrane trafficking and in homotypic early endosome fusion. Participates in arteriogenesis by regulating vascular endothelial growth factor receptor 2/VEGFR2 cell surface expression and endosomal trafficking. By interacting with SDCCAG8, localizes to centrosomes and plays a critical role in ciliogenesis.</text>
</comment>
<dbReference type="GeneTree" id="ENSGT00530000063743"/>
<dbReference type="PANTHER" id="PTHR31179:SF6">
    <property type="entry name" value="RAB GTPASE-BINDING EFFECTOR PROTEIN 2"/>
    <property type="match status" value="1"/>
</dbReference>
<keyword evidence="9" id="KW-0254">Endocytosis</keyword>
<feature type="compositionally biased region" description="Polar residues" evidence="18">
    <location>
        <begin position="120"/>
        <end position="129"/>
    </location>
</feature>
<feature type="domain" description="Rabaptin coiled-coil" evidence="19">
    <location>
        <begin position="35"/>
        <end position="175"/>
    </location>
</feature>
<feature type="region of interest" description="Disordered" evidence="18">
    <location>
        <begin position="239"/>
        <end position="261"/>
    </location>
</feature>
<feature type="region of interest" description="Disordered" evidence="18">
    <location>
        <begin position="1"/>
        <end position="20"/>
    </location>
</feature>
<evidence type="ECO:0000256" key="17">
    <source>
        <dbReference type="SAM" id="Coils"/>
    </source>
</evidence>
<evidence type="ECO:0000256" key="8">
    <source>
        <dbReference type="ARBA" id="ARBA00022553"/>
    </source>
</evidence>
<dbReference type="InterPro" id="IPR003914">
    <property type="entry name" value="Rabaptin"/>
</dbReference>
<evidence type="ECO:0000256" key="12">
    <source>
        <dbReference type="ARBA" id="ARBA00022927"/>
    </source>
</evidence>
<dbReference type="SUPFAM" id="SSF103652">
    <property type="entry name" value="G protein-binding domain"/>
    <property type="match status" value="2"/>
</dbReference>
<comment type="similarity">
    <text evidence="4">Belongs to the rabaptin family.</text>
</comment>
<dbReference type="GO" id="GO:0005096">
    <property type="term" value="F:GTPase activator activity"/>
    <property type="evidence" value="ECO:0007669"/>
    <property type="project" value="InterPro"/>
</dbReference>
<dbReference type="GO" id="GO:0030030">
    <property type="term" value="P:cell projection organization"/>
    <property type="evidence" value="ECO:0007669"/>
    <property type="project" value="UniProtKB-KW"/>
</dbReference>
<dbReference type="Gene3D" id="1.20.5.730">
    <property type="entry name" value="Single helix bin"/>
    <property type="match status" value="1"/>
</dbReference>
<accession>A0A8C4Y996</accession>
<feature type="domain" description="Rabaptin GTPase-Rab5 binding" evidence="20">
    <location>
        <begin position="289"/>
        <end position="595"/>
    </location>
</feature>
<dbReference type="OrthoDB" id="79940at2759"/>
<evidence type="ECO:0000256" key="14">
    <source>
        <dbReference type="ARBA" id="ARBA00023212"/>
    </source>
</evidence>
<evidence type="ECO:0000256" key="11">
    <source>
        <dbReference type="ARBA" id="ARBA00022794"/>
    </source>
</evidence>
<keyword evidence="13 17" id="KW-0175">Coiled coil</keyword>
<dbReference type="InterPro" id="IPR018514">
    <property type="entry name" value="Rabaptin_CC"/>
</dbReference>
<evidence type="ECO:0000256" key="15">
    <source>
        <dbReference type="ARBA" id="ARBA00023273"/>
    </source>
</evidence>
<dbReference type="GO" id="GO:0008083">
    <property type="term" value="F:growth factor activity"/>
    <property type="evidence" value="ECO:0007669"/>
    <property type="project" value="InterPro"/>
</dbReference>
<evidence type="ECO:0000256" key="7">
    <source>
        <dbReference type="ARBA" id="ARBA00022490"/>
    </source>
</evidence>
<evidence type="ECO:0000256" key="2">
    <source>
        <dbReference type="ARBA" id="ARBA00004300"/>
    </source>
</evidence>
<evidence type="ECO:0000256" key="16">
    <source>
        <dbReference type="ARBA" id="ARBA00045310"/>
    </source>
</evidence>
<sequence length="619" mass="68398">MEEPCGADGLGGGATAPQEPGVLVEVVGAEQLDPRETVRALQEELSAALAEVETLRAVATVSEGTKQEAVAAVRRQCQEEVASLQAILKDTISSYEARLEALQQEQHGGGSWGSWELSRLQQQQTQGNPLDSLERQMEKAQEDSERLRSIVLPMEEEIAQLKSKLSRAEGLIQGLRGPEGLLCVSSESLLSDREAPSRMPPAHPGGEGDEGSGPEGEEEPGGGLAFTRGCDNVSIISIASSSAGSPQPRRRPSPEHEDTASLLSTGTLVPESIYLLPPGFQLVPDGEWAQLQQEARRHQESLQQLREQLEAAMQEKLGLQEALRQSSEDCAKQVLVLLDQIQKSEQLLQNLQATVSQTQHRTQEQIADLASSHKRLSYEVQRLSEENEGLRGSRPPLVPAEELPLTSSVQELQALVRQLQEEAGTLRRASEHHSERLRIEIVTLRERLDEEEATRARLQGVLEAQLGAQREESLVSLPHTPPAVTPSLLPTELMEASLCSVRSEMERLQQQLGQAEQRAQGLEQDVQRLRGDLTQRDQQGQAWEQEKARLEAVLSEQRGKLQRLQAELDTSEQVQRDFVRLSQTLQVQLERIRQAPSLEQVRSIVDGTRLKDVAELKEP</sequence>
<evidence type="ECO:0000259" key="20">
    <source>
        <dbReference type="Pfam" id="PF09311"/>
    </source>
</evidence>
<keyword evidence="14" id="KW-0206">Cytoskeleton</keyword>
<organism evidence="21 22">
    <name type="scientific">Gopherus evgoodei</name>
    <name type="common">Goodes thornscrub tortoise</name>
    <dbReference type="NCBI Taxonomy" id="1825980"/>
    <lineage>
        <taxon>Eukaryota</taxon>
        <taxon>Metazoa</taxon>
        <taxon>Chordata</taxon>
        <taxon>Craniata</taxon>
        <taxon>Vertebrata</taxon>
        <taxon>Euteleostomi</taxon>
        <taxon>Archelosauria</taxon>
        <taxon>Testudinata</taxon>
        <taxon>Testudines</taxon>
        <taxon>Cryptodira</taxon>
        <taxon>Durocryptodira</taxon>
        <taxon>Testudinoidea</taxon>
        <taxon>Testudinidae</taxon>
        <taxon>Gopherus</taxon>
    </lineage>
</organism>
<evidence type="ECO:0000256" key="18">
    <source>
        <dbReference type="SAM" id="MobiDB-lite"/>
    </source>
</evidence>
<evidence type="ECO:0000256" key="10">
    <source>
        <dbReference type="ARBA" id="ARBA00022753"/>
    </source>
</evidence>
<feature type="region of interest" description="Disordered" evidence="18">
    <location>
        <begin position="120"/>
        <end position="146"/>
    </location>
</feature>
<protein>
    <recommendedName>
        <fullName evidence="5">Rab GTPase-binding effector protein 2</fullName>
    </recommendedName>
</protein>
<feature type="compositionally biased region" description="Acidic residues" evidence="18">
    <location>
        <begin position="207"/>
        <end position="220"/>
    </location>
</feature>
<evidence type="ECO:0000256" key="3">
    <source>
        <dbReference type="ARBA" id="ARBA00004412"/>
    </source>
</evidence>
<dbReference type="GO" id="GO:1902017">
    <property type="term" value="P:regulation of cilium assembly"/>
    <property type="evidence" value="ECO:0007669"/>
    <property type="project" value="Ensembl"/>
</dbReference>
<keyword evidence="11" id="KW-0970">Cilium biogenesis/degradation</keyword>
<evidence type="ECO:0000256" key="9">
    <source>
        <dbReference type="ARBA" id="ARBA00022583"/>
    </source>
</evidence>
<dbReference type="GO" id="GO:0005769">
    <property type="term" value="C:early endosome"/>
    <property type="evidence" value="ECO:0007669"/>
    <property type="project" value="UniProtKB-SubCell"/>
</dbReference>
<keyword evidence="15" id="KW-0966">Cell projection</keyword>
<keyword evidence="8" id="KW-0597">Phosphoprotein</keyword>
<dbReference type="Ensembl" id="ENSGEVT00005023070.1">
    <property type="protein sequence ID" value="ENSGEVP00005021957.1"/>
    <property type="gene ID" value="ENSGEVG00005015596.1"/>
</dbReference>
<dbReference type="Proteomes" id="UP000694390">
    <property type="component" value="Unassembled WGS sequence"/>
</dbReference>
<feature type="coiled-coil region" evidence="17">
    <location>
        <begin position="288"/>
        <end position="361"/>
    </location>
</feature>
<evidence type="ECO:0000313" key="21">
    <source>
        <dbReference type="Ensembl" id="ENSGEVP00005021957.1"/>
    </source>
</evidence>
<keyword evidence="10" id="KW-0967">Endosome</keyword>
<dbReference type="Pfam" id="PF03528">
    <property type="entry name" value="Rabaptin"/>
    <property type="match status" value="1"/>
</dbReference>
<dbReference type="GO" id="GO:0015031">
    <property type="term" value="P:protein transport"/>
    <property type="evidence" value="ECO:0007669"/>
    <property type="project" value="UniProtKB-KW"/>
</dbReference>
<evidence type="ECO:0000256" key="1">
    <source>
        <dbReference type="ARBA" id="ARBA00004120"/>
    </source>
</evidence>
<dbReference type="GO" id="GO:0036064">
    <property type="term" value="C:ciliary basal body"/>
    <property type="evidence" value="ECO:0007669"/>
    <property type="project" value="Ensembl"/>
</dbReference>
<dbReference type="PANTHER" id="PTHR31179">
    <property type="entry name" value="RAB GTPASE-BINDING EFFECTOR PROTEIN"/>
    <property type="match status" value="1"/>
</dbReference>
<name>A0A8C4Y996_9SAUR</name>
<dbReference type="GO" id="GO:0005829">
    <property type="term" value="C:cytosol"/>
    <property type="evidence" value="ECO:0007669"/>
    <property type="project" value="Ensembl"/>
</dbReference>
<dbReference type="GO" id="GO:0005794">
    <property type="term" value="C:Golgi apparatus"/>
    <property type="evidence" value="ECO:0007669"/>
    <property type="project" value="Ensembl"/>
</dbReference>
<feature type="coiled-coil region" evidence="17">
    <location>
        <begin position="505"/>
        <end position="574"/>
    </location>
</feature>
<evidence type="ECO:0000256" key="13">
    <source>
        <dbReference type="ARBA" id="ARBA00023054"/>
    </source>
</evidence>
<feature type="compositionally biased region" description="Basic and acidic residues" evidence="18">
    <location>
        <begin position="132"/>
        <end position="146"/>
    </location>
</feature>
<keyword evidence="7" id="KW-0963">Cytoplasm</keyword>
<reference evidence="21" key="1">
    <citation type="submission" date="2025-08" db="UniProtKB">
        <authorList>
            <consortium name="Ensembl"/>
        </authorList>
    </citation>
    <scope>IDENTIFICATION</scope>
</reference>
<evidence type="ECO:0000256" key="5">
    <source>
        <dbReference type="ARBA" id="ARBA00019765"/>
    </source>
</evidence>
<dbReference type="AlphaFoldDB" id="A0A8C4Y996"/>
<feature type="region of interest" description="Disordered" evidence="18">
    <location>
        <begin position="191"/>
        <end position="226"/>
    </location>
</feature>
<feature type="coiled-coil region" evidence="17">
    <location>
        <begin position="409"/>
        <end position="461"/>
    </location>
</feature>
<dbReference type="GO" id="GO:0006897">
    <property type="term" value="P:endocytosis"/>
    <property type="evidence" value="ECO:0007669"/>
    <property type="project" value="UniProtKB-KW"/>
</dbReference>
<comment type="subcellular location">
    <subcellularLocation>
        <location evidence="1">Cytoplasm</location>
        <location evidence="1">Cytoskeleton</location>
        <location evidence="1">Cilium basal body</location>
    </subcellularLocation>
    <subcellularLocation>
        <location evidence="2">Cytoplasm</location>
        <location evidence="2">Cytoskeleton</location>
        <location evidence="2">Microtubule organizing center</location>
        <location evidence="2">Centrosome</location>
    </subcellularLocation>
    <subcellularLocation>
        <location evidence="3">Early endosome</location>
    </subcellularLocation>
</comment>
<evidence type="ECO:0000256" key="4">
    <source>
        <dbReference type="ARBA" id="ARBA00006603"/>
    </source>
</evidence>
<evidence type="ECO:0000313" key="22">
    <source>
        <dbReference type="Proteomes" id="UP000694390"/>
    </source>
</evidence>
<keyword evidence="22" id="KW-1185">Reference proteome</keyword>
<dbReference type="GO" id="GO:0005813">
    <property type="term" value="C:centrosome"/>
    <property type="evidence" value="ECO:0007669"/>
    <property type="project" value="UniProtKB-SubCell"/>
</dbReference>
<dbReference type="Gene3D" id="1.20.5.340">
    <property type="match status" value="1"/>
</dbReference>
<dbReference type="PRINTS" id="PR01432">
    <property type="entry name" value="RABAPTIN"/>
</dbReference>
<proteinExistence type="inferred from homology"/>
<keyword evidence="6" id="KW-0813">Transport</keyword>
<gene>
    <name evidence="21" type="primary">RABEP2</name>
</gene>